<comment type="caution">
    <text evidence="2">The sequence shown here is derived from an EMBL/GenBank/DDBJ whole genome shotgun (WGS) entry which is preliminary data.</text>
</comment>
<feature type="coiled-coil region" evidence="1">
    <location>
        <begin position="189"/>
        <end position="223"/>
    </location>
</feature>
<dbReference type="Proteomes" id="UP000236928">
    <property type="component" value="Unassembled WGS sequence"/>
</dbReference>
<evidence type="ECO:0000313" key="3">
    <source>
        <dbReference type="Proteomes" id="UP000236928"/>
    </source>
</evidence>
<reference evidence="2 3" key="1">
    <citation type="submission" date="2014-04" db="EMBL/GenBank/DDBJ databases">
        <title>Comparative Genomics of Cryptosporidium Species.</title>
        <authorList>
            <person name="Silva J.C."/>
            <person name="Su Q."/>
            <person name="Chalmers R."/>
            <person name="Chibucos M.C."/>
            <person name="Elwin K."/>
            <person name="Godinez A."/>
            <person name="Guo F."/>
            <person name="Huynh K."/>
            <person name="Orvis J."/>
            <person name="Ott S."/>
            <person name="Sadzewicz L."/>
            <person name="Sengamalay N."/>
            <person name="Shetty A."/>
            <person name="Sun M."/>
            <person name="Tallon L."/>
            <person name="Xiao L."/>
            <person name="Zhang H."/>
            <person name="Fraser C.M."/>
            <person name="Zhu G."/>
            <person name="Kissinger J."/>
            <person name="Widmer G."/>
        </authorList>
    </citation>
    <scope>NUCLEOTIDE SEQUENCE [LARGE SCALE GENOMIC DNA]</scope>
    <source>
        <strain evidence="2 3">UKMEL1</strain>
    </source>
</reference>
<organism evidence="2 3">
    <name type="scientific">Cryptosporidium meleagridis</name>
    <dbReference type="NCBI Taxonomy" id="93969"/>
    <lineage>
        <taxon>Eukaryota</taxon>
        <taxon>Sar</taxon>
        <taxon>Alveolata</taxon>
        <taxon>Apicomplexa</taxon>
        <taxon>Conoidasida</taxon>
        <taxon>Coccidia</taxon>
        <taxon>Eucoccidiorida</taxon>
        <taxon>Eimeriorina</taxon>
        <taxon>Cryptosporidiidae</taxon>
        <taxon>Cryptosporidium</taxon>
    </lineage>
</organism>
<dbReference type="OrthoDB" id="343822at2759"/>
<gene>
    <name evidence="2" type="ORF">CmeUKMEL1_18735</name>
</gene>
<dbReference type="VEuPathDB" id="CryptoDB:CmeUKMEL1_18735"/>
<protein>
    <submittedName>
        <fullName evidence="2">Uncharacterized protein</fullName>
    </submittedName>
</protein>
<sequence length="497" mass="57549">MKNHYENSGLFQSCLEKVEDYFTLDLIKLSSNGFYNDLECLGGQLKFSCLTLPPKGLNASSEDIIVGIPVGTFNSNQLRKLAKIVENLVILEELKFFRFFDFFISLSNKDPTKKEYFLLDLTKSGGLKSDFKESNVLIETIYKKNLDNLELSETLKPLIHGTLKKKINVMQSLLDHFTKNTNLLIDQVMDKFDEKSINFNRKLETAQNKILLQEAKVNRLNEVAWKIIKQFGELKELDFSESETIFRVDIGKEQLEEKPYREVLTLQEALQIRRSHGGEGLPEDFESPDKLLQFGRVEGGAPNNFEDEISPQEKEIISKNLQEGIWDPMKNNTNLNHMHFRKIDWMQSDAIHPAFIQLLKLKTNSGIKDEIKNKIETCSRNKIYDPISDYKIKKLNMIDNVTENNKHSPTVFSYLGRPIPNLRHQEMPCIPRQKIIESIQHSMNTEVSKNKKWKSYGRPIIKRDMKLKDPEGLRIGPLNTKVNDFEISSKDVYNILL</sequence>
<accession>A0A2P4Z6L7</accession>
<keyword evidence="1" id="KW-0175">Coiled coil</keyword>
<evidence type="ECO:0000256" key="1">
    <source>
        <dbReference type="SAM" id="Coils"/>
    </source>
</evidence>
<name>A0A2P4Z6L7_9CRYT</name>
<proteinExistence type="predicted"/>
<evidence type="ECO:0000313" key="2">
    <source>
        <dbReference type="EMBL" id="POM85701.1"/>
    </source>
</evidence>
<keyword evidence="3" id="KW-1185">Reference proteome</keyword>
<dbReference type="EMBL" id="JIBK01000055">
    <property type="protein sequence ID" value="POM85701.1"/>
    <property type="molecule type" value="Genomic_DNA"/>
</dbReference>
<dbReference type="AlphaFoldDB" id="A0A2P4Z6L7"/>